<evidence type="ECO:0000256" key="10">
    <source>
        <dbReference type="PIRSR" id="PIRSR000159-1"/>
    </source>
</evidence>
<evidence type="ECO:0000256" key="5">
    <source>
        <dbReference type="ARBA" id="ARBA00022982"/>
    </source>
</evidence>
<dbReference type="PANTHER" id="PTHR32154">
    <property type="entry name" value="PYRUVATE-FLAVODOXIN OXIDOREDUCTASE-RELATED"/>
    <property type="match status" value="1"/>
</dbReference>
<evidence type="ECO:0000256" key="11">
    <source>
        <dbReference type="PIRSR" id="PIRSR000159-2"/>
    </source>
</evidence>
<dbReference type="FunFam" id="3.40.50.970:FF:000012">
    <property type="entry name" value="Pyruvate:ferredoxin (Flavodoxin) oxidoreductase"/>
    <property type="match status" value="1"/>
</dbReference>
<dbReference type="InterPro" id="IPR029061">
    <property type="entry name" value="THDP-binding"/>
</dbReference>
<feature type="binding site" evidence="12">
    <location>
        <position position="698"/>
    </location>
    <ligand>
        <name>[4Fe-4S] cluster</name>
        <dbReference type="ChEBI" id="CHEBI:49883"/>
        <label>1</label>
    </ligand>
</feature>
<dbReference type="InterPro" id="IPR017896">
    <property type="entry name" value="4Fe4S_Fe-S-bd"/>
</dbReference>
<feature type="binding site" evidence="12">
    <location>
        <position position="695"/>
    </location>
    <ligand>
        <name>[4Fe-4S] cluster</name>
        <dbReference type="ChEBI" id="CHEBI:49883"/>
        <label>1</label>
    </ligand>
</feature>
<dbReference type="Pfam" id="PF02775">
    <property type="entry name" value="TPP_enzyme_C"/>
    <property type="match status" value="1"/>
</dbReference>
<dbReference type="OrthoDB" id="9794954at2"/>
<dbReference type="Pfam" id="PF17147">
    <property type="entry name" value="PFOR_II"/>
    <property type="match status" value="1"/>
</dbReference>
<feature type="binding site" evidence="12">
    <location>
        <position position="846"/>
    </location>
    <ligand>
        <name>[4Fe-4S] cluster</name>
        <dbReference type="ChEBI" id="CHEBI:49883"/>
        <label>3</label>
    </ligand>
</feature>
<keyword evidence="7 12" id="KW-0408">Iron</keyword>
<dbReference type="FunFam" id="3.40.50.970:FF:000041">
    <property type="entry name" value="Pyruvate:ferredoxin (Flavodoxin) oxidoreductase"/>
    <property type="match status" value="1"/>
</dbReference>
<dbReference type="EMBL" id="VBWP01000005">
    <property type="protein sequence ID" value="TLG73779.1"/>
    <property type="molecule type" value="Genomic_DNA"/>
</dbReference>
<keyword evidence="4 12" id="KW-0479">Metal-binding</keyword>
<dbReference type="Proteomes" id="UP000306912">
    <property type="component" value="Unassembled WGS sequence"/>
</dbReference>
<feature type="binding site" evidence="10">
    <location>
        <position position="823"/>
    </location>
    <ligand>
        <name>thiamine diphosphate</name>
        <dbReference type="ChEBI" id="CHEBI:58937"/>
    </ligand>
</feature>
<feature type="binding site" evidence="12">
    <location>
        <position position="702"/>
    </location>
    <ligand>
        <name>[4Fe-4S] cluster</name>
        <dbReference type="ChEBI" id="CHEBI:49883"/>
        <label>2</label>
    </ligand>
</feature>
<dbReference type="InterPro" id="IPR037112">
    <property type="entry name" value="Pyrv-flavodox_OxR_EKR_sf"/>
</dbReference>
<dbReference type="AlphaFoldDB" id="A0A5R8QB28"/>
<dbReference type="InterPro" id="IPR019752">
    <property type="entry name" value="Pyrv/ketoisovalerate_OxRed_cat"/>
</dbReference>
<feature type="binding site" evidence="12">
    <location>
        <position position="1081"/>
    </location>
    <ligand>
        <name>[4Fe-4S] cluster</name>
        <dbReference type="ChEBI" id="CHEBI:49883"/>
        <label>3</label>
    </ligand>
</feature>
<dbReference type="Pfam" id="PF01558">
    <property type="entry name" value="POR"/>
    <property type="match status" value="1"/>
</dbReference>
<dbReference type="Pfam" id="PF12838">
    <property type="entry name" value="Fer4_7"/>
    <property type="match status" value="1"/>
</dbReference>
<feature type="binding site" evidence="12">
    <location>
        <position position="751"/>
    </location>
    <ligand>
        <name>[4Fe-4S] cluster</name>
        <dbReference type="ChEBI" id="CHEBI:49883"/>
        <label>2</label>
    </ligand>
</feature>
<dbReference type="GO" id="GO:0006979">
    <property type="term" value="P:response to oxidative stress"/>
    <property type="evidence" value="ECO:0007669"/>
    <property type="project" value="TreeGrafter"/>
</dbReference>
<dbReference type="InterPro" id="IPR019456">
    <property type="entry name" value="Pyrv-flavodox_OxRtase_EKR"/>
</dbReference>
<keyword evidence="3 12" id="KW-0004">4Fe-4S</keyword>
<sequence>MSNKILKTIDGNTAAAYIAYAYTEVAAIYPITPSSNMAEATDEWATNGVKNIFGQTVNVSELQSEAGAAGAMHGVLSTGTLSTTFTASQGLLLMLPNMYKIAGERLPGVFHVSARAIASHALNIFGDHTDVMASRPTGVPLLATGSVQEVADIAPVAHLASIESSLPFCHFFDGFRTSHEIQKIEVLDYETLGSLVNQEALQDFRNRGLNSDHPYTKGTAQNPDVFFQAREAINSYYDELPGIVQKYMDELAKHTGRSYHLFDYYGAADATDVIVAMGSVTETIQETVDYLNAQGKKVGVVKVHLYRPFSVEHFLAAFPATVERISVMDRTKEPGQNGEPLYLDVVEAFKNSDKKPVIIGGRYGLGSKDTTPSQILAVYQNLASSTPKTYFTLGINDDVTHLSLPITESIVTEPASTRRCKFWGLGSDGMVGANKQAIKIIGEHTDMYSQAYFSYDSKKSGGITVSHLRFGKEPIHSTYLISEADFIGCSNQSYVDKYDLLAGLKKDGAFLLNTIWTDEELDKHLPAFMKAYIAKNNIQFYTIDATSIAREVGLGGRINMVMQSAFFNLADIIPMSDAVKYLEDGIRKAYGKKGDDIVNMNIEAVNQGINALHKVEVPAAWGELSEEQIFATDANVPAFVKNILEPINRQEGDNLPVSSFADVADGSLPNGTAAYEKRGIAIDLPIWNKDNCIQCNFCAFVCPHAAIRPFLLDGEEQKEAPADMETLTAMGKDMDKYAYRIQVSPMDCTGCNNCADICPGKKGEKALTMQPFGEHVETEKPNWDFVSEKVSEKADATTNANVKGTQFKKPLFEFSGACAGCGETPYVRLITQMFGDRMVIANATGCSSIYGGSYPSTPYTTNAKGRGPAWANSLFEDNAEFGYGMQLAYLHNRKALQGLMEQAIELGVDAELATAFAAWIEGYNDSEKTVELSAAIKALLPATSMNPEAQILLNQIDAKKDFLEKQSVWIFGGDGWAYDIGYGGVDHVLASGENVNILVMDTEVYSNTGGQASKSTPTGAIAKFASGGKRIKKKDLGLIAMTYGYVYVAQVALADRNQLVKALNEAEQYDGPSLVIAYSPCIAHGIKGGMTRTPHISEEALKSGYWHLYRYNPELKAEGKAFSLDSKEPTESFVGFIDQQVRFNSLKRQFPKEAAELYALLEEQAKEKYETYKRLAETQVL</sequence>
<dbReference type="SMART" id="SM00890">
    <property type="entry name" value="EKR"/>
    <property type="match status" value="1"/>
</dbReference>
<dbReference type="InParanoid" id="A0A5R8QB28"/>
<feature type="binding site" evidence="12">
    <location>
        <position position="754"/>
    </location>
    <ligand>
        <name>[4Fe-4S] cluster</name>
        <dbReference type="ChEBI" id="CHEBI:49883"/>
        <label>2</label>
    </ligand>
</feature>
<dbReference type="InterPro" id="IPR002869">
    <property type="entry name" value="Pyrv_flavodox_OxRed_cen"/>
</dbReference>
<dbReference type="GO" id="GO:0051539">
    <property type="term" value="F:4 iron, 4 sulfur cluster binding"/>
    <property type="evidence" value="ECO:0007669"/>
    <property type="project" value="UniProtKB-KW"/>
</dbReference>
<evidence type="ECO:0000256" key="2">
    <source>
        <dbReference type="ARBA" id="ARBA00022448"/>
    </source>
</evidence>
<feature type="site" description="Important for catalytic activity" evidence="11">
    <location>
        <position position="65"/>
    </location>
</feature>
<dbReference type="GO" id="GO:0030976">
    <property type="term" value="F:thiamine pyrophosphate binding"/>
    <property type="evidence" value="ECO:0007669"/>
    <property type="project" value="InterPro"/>
</dbReference>
<feature type="binding site" evidence="12">
    <location>
        <position position="821"/>
    </location>
    <ligand>
        <name>[4Fe-4S] cluster</name>
        <dbReference type="ChEBI" id="CHEBI:49883"/>
        <label>3</label>
    </ligand>
</feature>
<dbReference type="SUPFAM" id="SSF54862">
    <property type="entry name" value="4Fe-4S ferredoxins"/>
    <property type="match status" value="1"/>
</dbReference>
<dbReference type="InterPro" id="IPR011766">
    <property type="entry name" value="TPP_enzyme_TPP-bd"/>
</dbReference>
<dbReference type="SUPFAM" id="SSF52518">
    <property type="entry name" value="Thiamin diphosphate-binding fold (THDP-binding)"/>
    <property type="match status" value="2"/>
</dbReference>
<evidence type="ECO:0000313" key="15">
    <source>
        <dbReference type="Proteomes" id="UP000306912"/>
    </source>
</evidence>
<feature type="binding site" evidence="12">
    <location>
        <position position="748"/>
    </location>
    <ligand>
        <name>[4Fe-4S] cluster</name>
        <dbReference type="ChEBI" id="CHEBI:49883"/>
        <label>2</label>
    </ligand>
</feature>
<gene>
    <name evidence="14" type="primary">nifJ</name>
    <name evidence="14" type="ORF">FEZ08_06505</name>
</gene>
<keyword evidence="14" id="KW-0670">Pyruvate</keyword>
<comment type="caution">
    <text evidence="14">The sequence shown here is derived from an EMBL/GenBank/DDBJ whole genome shotgun (WGS) entry which is preliminary data.</text>
</comment>
<feature type="binding site" evidence="12">
    <location>
        <position position="758"/>
    </location>
    <ligand>
        <name>[4Fe-4S] cluster</name>
        <dbReference type="ChEBI" id="CHEBI:49883"/>
        <label>1</label>
    </ligand>
</feature>
<feature type="binding site" evidence="10">
    <location>
        <position position="65"/>
    </location>
    <ligand>
        <name>thiamine diphosphate</name>
        <dbReference type="ChEBI" id="CHEBI:58937"/>
    </ligand>
</feature>
<keyword evidence="15" id="KW-1185">Reference proteome</keyword>
<dbReference type="Gene3D" id="3.40.50.970">
    <property type="match status" value="2"/>
</dbReference>
<evidence type="ECO:0000259" key="13">
    <source>
        <dbReference type="PROSITE" id="PS51379"/>
    </source>
</evidence>
<keyword evidence="6 9" id="KW-0560">Oxidoreductase</keyword>
<evidence type="ECO:0000256" key="6">
    <source>
        <dbReference type="ARBA" id="ARBA00023002"/>
    </source>
</evidence>
<feature type="binding site" evidence="10">
    <location>
        <begin position="973"/>
        <end position="976"/>
    </location>
    <ligand>
        <name>thiamine diphosphate</name>
        <dbReference type="ChEBI" id="CHEBI:58937"/>
    </ligand>
</feature>
<dbReference type="GO" id="GO:0022900">
    <property type="term" value="P:electron transport chain"/>
    <property type="evidence" value="ECO:0007669"/>
    <property type="project" value="InterPro"/>
</dbReference>
<feature type="domain" description="4Fe-4S ferredoxin-type" evidence="13">
    <location>
        <begin position="739"/>
        <end position="772"/>
    </location>
</feature>
<keyword evidence="5 9" id="KW-0249">Electron transport</keyword>
<evidence type="ECO:0000256" key="3">
    <source>
        <dbReference type="ARBA" id="ARBA00022485"/>
    </source>
</evidence>
<dbReference type="InterPro" id="IPR011895">
    <property type="entry name" value="Pyrv_flavodox_OxRed"/>
</dbReference>
<organism evidence="14 15">
    <name type="scientific">Culicoidibacter larvae</name>
    <dbReference type="NCBI Taxonomy" id="2579976"/>
    <lineage>
        <taxon>Bacteria</taxon>
        <taxon>Bacillati</taxon>
        <taxon>Bacillota</taxon>
        <taxon>Culicoidibacteria</taxon>
        <taxon>Culicoidibacterales</taxon>
        <taxon>Culicoidibacteraceae</taxon>
        <taxon>Culicoidibacter</taxon>
    </lineage>
</organism>
<dbReference type="PANTHER" id="PTHR32154:SF0">
    <property type="entry name" value="PYRUVATE-FLAVODOXIN OXIDOREDUCTASE-RELATED"/>
    <property type="match status" value="1"/>
</dbReference>
<dbReference type="InterPro" id="IPR017900">
    <property type="entry name" value="4Fe4S_Fe_S_CS"/>
</dbReference>
<dbReference type="InterPro" id="IPR033412">
    <property type="entry name" value="PFOR_II"/>
</dbReference>
<feature type="binding site" evidence="10">
    <location>
        <position position="846"/>
    </location>
    <ligand>
        <name>thiamine diphosphate</name>
        <dbReference type="ChEBI" id="CHEBI:58937"/>
    </ligand>
</feature>
<protein>
    <submittedName>
        <fullName evidence="14">Pyruvate:ferredoxin (Flavodoxin) oxidoreductase</fullName>
    </submittedName>
</protein>
<evidence type="ECO:0000313" key="14">
    <source>
        <dbReference type="EMBL" id="TLG73779.1"/>
    </source>
</evidence>
<dbReference type="SUPFAM" id="SSF53323">
    <property type="entry name" value="Pyruvate-ferredoxin oxidoreductase, PFOR, domain III"/>
    <property type="match status" value="1"/>
</dbReference>
<feature type="domain" description="4Fe-4S ferredoxin-type" evidence="13">
    <location>
        <begin position="683"/>
        <end position="712"/>
    </location>
</feature>
<dbReference type="NCBIfam" id="TIGR02176">
    <property type="entry name" value="pyruv_ox_red"/>
    <property type="match status" value="1"/>
</dbReference>
<dbReference type="Pfam" id="PF01855">
    <property type="entry name" value="POR_N"/>
    <property type="match status" value="1"/>
</dbReference>
<feature type="binding site" evidence="10">
    <location>
        <position position="115"/>
    </location>
    <ligand>
        <name>pyruvate</name>
        <dbReference type="ChEBI" id="CHEBI:15361"/>
    </ligand>
</feature>
<comment type="similarity">
    <text evidence="1 9">Belongs to the pyruvate:ferredoxin/flavodoxin oxidoreductase family.</text>
</comment>
<dbReference type="PROSITE" id="PS00198">
    <property type="entry name" value="4FE4S_FER_1"/>
    <property type="match status" value="1"/>
</dbReference>
<dbReference type="Gene3D" id="3.40.50.920">
    <property type="match status" value="1"/>
</dbReference>
<evidence type="ECO:0000256" key="8">
    <source>
        <dbReference type="ARBA" id="ARBA00023014"/>
    </source>
</evidence>
<evidence type="ECO:0000256" key="9">
    <source>
        <dbReference type="PIRNR" id="PIRNR000159"/>
    </source>
</evidence>
<keyword evidence="2 9" id="KW-0813">Transport</keyword>
<keyword evidence="8 12" id="KW-0411">Iron-sulfur</keyword>
<evidence type="ECO:0000256" key="7">
    <source>
        <dbReference type="ARBA" id="ARBA00023004"/>
    </source>
</evidence>
<dbReference type="FunFam" id="3.30.70.20:FF:000022">
    <property type="entry name" value="Pyruvate:ferredoxin (Flavodoxin) oxidoreductase"/>
    <property type="match status" value="1"/>
</dbReference>
<evidence type="ECO:0000256" key="4">
    <source>
        <dbReference type="ARBA" id="ARBA00022723"/>
    </source>
</evidence>
<dbReference type="CDD" id="cd03377">
    <property type="entry name" value="TPP_PFOR_PNO"/>
    <property type="match status" value="1"/>
</dbReference>
<dbReference type="InterPro" id="IPR002880">
    <property type="entry name" value="Pyrv_Fd/Flavodoxin_OxRdtase_N"/>
</dbReference>
<dbReference type="FunFam" id="3.40.920.10:FF:000001">
    <property type="entry name" value="Pyruvate:ferredoxin (Flavodoxin) oxidoreductase"/>
    <property type="match status" value="1"/>
</dbReference>
<comment type="cofactor">
    <cofactor evidence="12">
        <name>[4Fe-4S] cluster</name>
        <dbReference type="ChEBI" id="CHEBI:49883"/>
    </cofactor>
    <text evidence="12">Binds 3 [4Fe-4S] clusters per subunit.</text>
</comment>
<dbReference type="Gene3D" id="3.30.70.20">
    <property type="match status" value="1"/>
</dbReference>
<name>A0A5R8QB28_9FIRM</name>
<dbReference type="SUPFAM" id="SSF52922">
    <property type="entry name" value="TK C-terminal domain-like"/>
    <property type="match status" value="1"/>
</dbReference>
<dbReference type="InterPro" id="IPR009014">
    <property type="entry name" value="Transketo_C/PFOR_II"/>
</dbReference>
<dbReference type="Gene3D" id="4.10.780.10">
    <property type="entry name" value="Pyruvate-flavodoxin oxidoreductase, EKR domain"/>
    <property type="match status" value="1"/>
</dbReference>
<feature type="binding site" evidence="12">
    <location>
        <position position="692"/>
    </location>
    <ligand>
        <name>[4Fe-4S] cluster</name>
        <dbReference type="ChEBI" id="CHEBI:49883"/>
        <label>1</label>
    </ligand>
</feature>
<dbReference type="GO" id="GO:0016903">
    <property type="term" value="F:oxidoreductase activity, acting on the aldehyde or oxo group of donors"/>
    <property type="evidence" value="ECO:0007669"/>
    <property type="project" value="InterPro"/>
</dbReference>
<feature type="site" description="Important for catalytic activity" evidence="11">
    <location>
        <position position="32"/>
    </location>
</feature>
<dbReference type="InterPro" id="IPR050722">
    <property type="entry name" value="Pyruvate:ferred/Flavod_OxRd"/>
</dbReference>
<dbReference type="RefSeq" id="WP_138190916.1">
    <property type="nucleotide sequence ID" value="NZ_VBWP01000005.1"/>
</dbReference>
<reference evidence="14 15" key="1">
    <citation type="submission" date="2019-05" db="EMBL/GenBank/DDBJ databases">
        <title>Culicoidintestinum kansasii gen. nov., sp. nov. from the gastrointestinal tract of the biting midge, Culicoides sonorensis.</title>
        <authorList>
            <person name="Neupane S."/>
            <person name="Ghosh A."/>
            <person name="Gunther S."/>
            <person name="Martin K."/>
            <person name="Zurek L."/>
        </authorList>
    </citation>
    <scope>NUCLEOTIDE SEQUENCE [LARGE SCALE GENOMIC DNA]</scope>
    <source>
        <strain evidence="14 15">CS-1</strain>
    </source>
</reference>
<accession>A0A5R8QB28</accession>
<dbReference type="Pfam" id="PF10371">
    <property type="entry name" value="EKR"/>
    <property type="match status" value="1"/>
</dbReference>
<feature type="site" description="Important for catalytic activity" evidence="11">
    <location>
        <position position="115"/>
    </location>
</feature>
<dbReference type="PIRSF" id="PIRSF000159">
    <property type="entry name" value="NifJ"/>
    <property type="match status" value="1"/>
</dbReference>
<dbReference type="FunFam" id="3.40.50.920:FF:000007">
    <property type="entry name" value="Pyruvate:ferredoxin (Flavodoxin) oxidoreductase"/>
    <property type="match status" value="1"/>
</dbReference>
<feature type="binding site" evidence="10">
    <location>
        <position position="32"/>
    </location>
    <ligand>
        <name>pyruvate</name>
        <dbReference type="ChEBI" id="CHEBI:15361"/>
    </ligand>
</feature>
<feature type="binding site" evidence="10">
    <location>
        <begin position="1002"/>
        <end position="1007"/>
    </location>
    <ligand>
        <name>thiamine diphosphate</name>
        <dbReference type="ChEBI" id="CHEBI:58937"/>
    </ligand>
</feature>
<feature type="site" description="Important for catalytic activity" evidence="11">
    <location>
        <position position="1007"/>
    </location>
</feature>
<evidence type="ECO:0000256" key="1">
    <source>
        <dbReference type="ARBA" id="ARBA00009032"/>
    </source>
</evidence>
<dbReference type="Gene3D" id="3.40.920.10">
    <property type="entry name" value="Pyruvate-ferredoxin oxidoreductase, PFOR, domain III"/>
    <property type="match status" value="1"/>
</dbReference>
<evidence type="ECO:0000256" key="12">
    <source>
        <dbReference type="PIRSR" id="PIRSR000159-50"/>
    </source>
</evidence>
<proteinExistence type="inferred from homology"/>
<dbReference type="GO" id="GO:0005506">
    <property type="term" value="F:iron ion binding"/>
    <property type="evidence" value="ECO:0007669"/>
    <property type="project" value="InterPro"/>
</dbReference>
<feature type="binding site" evidence="12">
    <location>
        <position position="818"/>
    </location>
    <ligand>
        <name>[4Fe-4S] cluster</name>
        <dbReference type="ChEBI" id="CHEBI:49883"/>
        <label>3</label>
    </ligand>
</feature>
<dbReference type="CDD" id="cd07034">
    <property type="entry name" value="TPP_PYR_PFOR_IOR-alpha_like"/>
    <property type="match status" value="1"/>
</dbReference>
<dbReference type="PROSITE" id="PS51379">
    <property type="entry name" value="4FE4S_FER_2"/>
    <property type="match status" value="2"/>
</dbReference>